<proteinExistence type="inferred from homology"/>
<evidence type="ECO:0000313" key="4">
    <source>
        <dbReference type="EMBL" id="AKD04520.1"/>
    </source>
</evidence>
<dbReference type="Proteomes" id="UP000033109">
    <property type="component" value="Chromosome"/>
</dbReference>
<dbReference type="HAMAP" id="MF_00457">
    <property type="entry name" value="UPF0173"/>
    <property type="match status" value="1"/>
</dbReference>
<dbReference type="EMBL" id="CP009621">
    <property type="protein sequence ID" value="AKD04520.1"/>
    <property type="molecule type" value="Genomic_DNA"/>
</dbReference>
<feature type="domain" description="Metallo-beta-lactamase" evidence="3">
    <location>
        <begin position="7"/>
        <end position="190"/>
    </location>
</feature>
<organism evidence="4 5">
    <name type="scientific">Pontibacter korlensis</name>
    <dbReference type="NCBI Taxonomy" id="400092"/>
    <lineage>
        <taxon>Bacteria</taxon>
        <taxon>Pseudomonadati</taxon>
        <taxon>Bacteroidota</taxon>
        <taxon>Cytophagia</taxon>
        <taxon>Cytophagales</taxon>
        <taxon>Hymenobacteraceae</taxon>
        <taxon>Pontibacter</taxon>
    </lineage>
</organism>
<dbReference type="InterPro" id="IPR050114">
    <property type="entry name" value="UPF0173_UPF0282_UlaG_hydrolase"/>
</dbReference>
<evidence type="ECO:0000256" key="2">
    <source>
        <dbReference type="HAMAP-Rule" id="MF_00457"/>
    </source>
</evidence>
<keyword evidence="1 2" id="KW-0378">Hydrolase</keyword>
<dbReference type="PANTHER" id="PTHR43546">
    <property type="entry name" value="UPF0173 METAL-DEPENDENT HYDROLASE MJ1163-RELATED"/>
    <property type="match status" value="1"/>
</dbReference>
<protein>
    <recommendedName>
        <fullName evidence="2">UPF0173 metal-dependent hydrolase PKOR_17235</fullName>
    </recommendedName>
</protein>
<accession>A0A0E3ZFV4</accession>
<dbReference type="Gene3D" id="3.60.15.10">
    <property type="entry name" value="Ribonuclease Z/Hydroxyacylglutathione hydrolase-like"/>
    <property type="match status" value="1"/>
</dbReference>
<dbReference type="OrthoDB" id="9789133at2"/>
<name>A0A0E3ZFV4_9BACT</name>
<dbReference type="HOGENOM" id="CLU_070010_4_1_10"/>
<dbReference type="InterPro" id="IPR001279">
    <property type="entry name" value="Metallo-B-lactamas"/>
</dbReference>
<keyword evidence="5" id="KW-1185">Reference proteome</keyword>
<dbReference type="RefSeq" id="WP_046312383.1">
    <property type="nucleotide sequence ID" value="NZ_CBCSCY010000006.1"/>
</dbReference>
<dbReference type="AlphaFoldDB" id="A0A0E3ZFV4"/>
<gene>
    <name evidence="4" type="ORF">PKOR_17235</name>
</gene>
<dbReference type="KEGG" id="pko:PKOR_17235"/>
<dbReference type="GO" id="GO:0016787">
    <property type="term" value="F:hydrolase activity"/>
    <property type="evidence" value="ECO:0007669"/>
    <property type="project" value="UniProtKB-UniRule"/>
</dbReference>
<reference evidence="4 5" key="1">
    <citation type="journal article" date="2015" name="Sci. Rep.">
        <title>Unraveling adaptation of Pontibacter korlensis to radiation and infertility in desert through complete genome and comparative transcriptomic analysis.</title>
        <authorList>
            <person name="Dai J."/>
            <person name="Dai W."/>
            <person name="Qiu C."/>
            <person name="Yang Z."/>
            <person name="Zhang Y."/>
            <person name="Zhou M."/>
            <person name="Zhang L."/>
            <person name="Fang C."/>
            <person name="Gao Q."/>
            <person name="Yang Q."/>
            <person name="Li X."/>
            <person name="Wang Z."/>
            <person name="Wang Z."/>
            <person name="Jia Z."/>
            <person name="Chen X."/>
        </authorList>
    </citation>
    <scope>NUCLEOTIDE SEQUENCE [LARGE SCALE GENOMIC DNA]</scope>
    <source>
        <strain evidence="4 5">X14-1T</strain>
    </source>
</reference>
<comment type="similarity">
    <text evidence="2">Belongs to the UPF0173 family.</text>
</comment>
<dbReference type="PATRIC" id="fig|400092.3.peg.3774"/>
<dbReference type="SUPFAM" id="SSF56281">
    <property type="entry name" value="Metallo-hydrolase/oxidoreductase"/>
    <property type="match status" value="1"/>
</dbReference>
<dbReference type="InterPro" id="IPR036866">
    <property type="entry name" value="RibonucZ/Hydroxyglut_hydro"/>
</dbReference>
<dbReference type="NCBIfam" id="NF001911">
    <property type="entry name" value="PRK00685.1"/>
    <property type="match status" value="1"/>
</dbReference>
<sequence>MKITYYGQSCFLFEIGENRVLFDPFISPNELASSINVDDIKADYILLSHGHQDHVHDAEQIAKNNNSTIIATFEIVNWYGAKGIEKLHPMNTGGKVTLPFGTVKMVNAIHSSSLPDGTYAGSAAGFVVEAEEKTFYFAGDTALTYDMKLIPEQFDVDFALLPIGDNFTMDIHDAMIAADFVQVDTVIGMHFDTFPYIQIDKEEVKEVAQMADKELILMEIGQTIEL</sequence>
<dbReference type="SMART" id="SM00849">
    <property type="entry name" value="Lactamase_B"/>
    <property type="match status" value="1"/>
</dbReference>
<dbReference type="PANTHER" id="PTHR43546:SF3">
    <property type="entry name" value="UPF0173 METAL-DEPENDENT HYDROLASE MJ1163"/>
    <property type="match status" value="1"/>
</dbReference>
<evidence type="ECO:0000259" key="3">
    <source>
        <dbReference type="SMART" id="SM00849"/>
    </source>
</evidence>
<evidence type="ECO:0000313" key="5">
    <source>
        <dbReference type="Proteomes" id="UP000033109"/>
    </source>
</evidence>
<dbReference type="STRING" id="400092.PKOR_17235"/>
<dbReference type="Pfam" id="PF12706">
    <property type="entry name" value="Lactamase_B_2"/>
    <property type="match status" value="1"/>
</dbReference>
<evidence type="ECO:0000256" key="1">
    <source>
        <dbReference type="ARBA" id="ARBA00022801"/>
    </source>
</evidence>
<dbReference type="InterPro" id="IPR022877">
    <property type="entry name" value="UPF0173"/>
</dbReference>